<evidence type="ECO:0000313" key="7">
    <source>
        <dbReference type="Proteomes" id="UP000623269"/>
    </source>
</evidence>
<dbReference type="EMBL" id="JAEAGR010000003">
    <property type="protein sequence ID" value="MBH1940283.1"/>
    <property type="molecule type" value="Genomic_DNA"/>
</dbReference>
<keyword evidence="4" id="KW-0812">Transmembrane</keyword>
<evidence type="ECO:0000259" key="5">
    <source>
        <dbReference type="Pfam" id="PF13407"/>
    </source>
</evidence>
<gene>
    <name evidence="6" type="ORF">I5677_05150</name>
</gene>
<dbReference type="RefSeq" id="WP_197660498.1">
    <property type="nucleotide sequence ID" value="NZ_JAEAGR010000003.1"/>
</dbReference>
<dbReference type="InterPro" id="IPR028082">
    <property type="entry name" value="Peripla_BP_I"/>
</dbReference>
<dbReference type="GO" id="GO:0030313">
    <property type="term" value="C:cell envelope"/>
    <property type="evidence" value="ECO:0007669"/>
    <property type="project" value="UniProtKB-SubCell"/>
</dbReference>
<comment type="similarity">
    <text evidence="2">Belongs to the bacterial solute-binding protein 2 family.</text>
</comment>
<dbReference type="AlphaFoldDB" id="A0A8J7L2C4"/>
<organism evidence="6 7">
    <name type="scientific">Mobilitalea sibirica</name>
    <dbReference type="NCBI Taxonomy" id="1462919"/>
    <lineage>
        <taxon>Bacteria</taxon>
        <taxon>Bacillati</taxon>
        <taxon>Bacillota</taxon>
        <taxon>Clostridia</taxon>
        <taxon>Lachnospirales</taxon>
        <taxon>Lachnospiraceae</taxon>
        <taxon>Mobilitalea</taxon>
    </lineage>
</organism>
<evidence type="ECO:0000256" key="4">
    <source>
        <dbReference type="SAM" id="Phobius"/>
    </source>
</evidence>
<protein>
    <submittedName>
        <fullName evidence="6">Substrate-binding domain-containing protein</fullName>
    </submittedName>
</protein>
<dbReference type="InterPro" id="IPR025997">
    <property type="entry name" value="SBP_2_dom"/>
</dbReference>
<keyword evidence="4" id="KW-0472">Membrane</keyword>
<dbReference type="Gene3D" id="3.40.50.2300">
    <property type="match status" value="2"/>
</dbReference>
<accession>A0A8J7L2C4</accession>
<feature type="domain" description="Periplasmic binding protein" evidence="5">
    <location>
        <begin position="46"/>
        <end position="301"/>
    </location>
</feature>
<dbReference type="PANTHER" id="PTHR46847:SF1">
    <property type="entry name" value="D-ALLOSE-BINDING PERIPLASMIC PROTEIN-RELATED"/>
    <property type="match status" value="1"/>
</dbReference>
<name>A0A8J7L2C4_9FIRM</name>
<dbReference type="SUPFAM" id="SSF53822">
    <property type="entry name" value="Periplasmic binding protein-like I"/>
    <property type="match status" value="1"/>
</dbReference>
<evidence type="ECO:0000256" key="2">
    <source>
        <dbReference type="ARBA" id="ARBA00007639"/>
    </source>
</evidence>
<keyword evidence="7" id="KW-1185">Reference proteome</keyword>
<comment type="subcellular location">
    <subcellularLocation>
        <location evidence="1">Cell envelope</location>
    </subcellularLocation>
</comment>
<sequence length="318" mass="35095">MMIYKKIIINFVVITLAFILFVVWHQFNFIKSKQTSMSLIPFYTVYLVTVDQGFRYWGILNQGAADMAELIGINYIWEAPEVRSTERQIEIINEAVLDGANALLIAADDPKEISGPVEDAKARGVKVIYVDTPAYEEAITTLATDNYEAGVIAAQTMLRNLDEAGVESGSIGIVNLADKENTRLREVGFREMMELDERFNLIETIYTALDRPEVTQEAAEQIIAQNPDLVGLFGTSEGTSLGVGYANRANDKRYVTIGFDLTDVSLPLLEDGSFDALIDQNPYTMGYLGMAEAVAAILGKETGPEFINTGVTVVESYP</sequence>
<evidence type="ECO:0000313" key="6">
    <source>
        <dbReference type="EMBL" id="MBH1940283.1"/>
    </source>
</evidence>
<comment type="caution">
    <text evidence="6">The sequence shown here is derived from an EMBL/GenBank/DDBJ whole genome shotgun (WGS) entry which is preliminary data.</text>
</comment>
<reference evidence="6" key="1">
    <citation type="submission" date="2020-12" db="EMBL/GenBank/DDBJ databases">
        <title>M. sibirica DSM 26468T genome.</title>
        <authorList>
            <person name="Thieme N."/>
            <person name="Rettenmaier R."/>
            <person name="Zverlov V."/>
            <person name="Liebl W."/>
        </authorList>
    </citation>
    <scope>NUCLEOTIDE SEQUENCE</scope>
    <source>
        <strain evidence="6">DSM 26468</strain>
    </source>
</reference>
<dbReference type="Proteomes" id="UP000623269">
    <property type="component" value="Unassembled WGS sequence"/>
</dbReference>
<keyword evidence="4" id="KW-1133">Transmembrane helix</keyword>
<evidence type="ECO:0000256" key="1">
    <source>
        <dbReference type="ARBA" id="ARBA00004196"/>
    </source>
</evidence>
<feature type="transmembrane region" description="Helical" evidence="4">
    <location>
        <begin position="7"/>
        <end position="27"/>
    </location>
</feature>
<evidence type="ECO:0000256" key="3">
    <source>
        <dbReference type="ARBA" id="ARBA00022729"/>
    </source>
</evidence>
<dbReference type="PANTHER" id="PTHR46847">
    <property type="entry name" value="D-ALLOSE-BINDING PERIPLASMIC PROTEIN-RELATED"/>
    <property type="match status" value="1"/>
</dbReference>
<proteinExistence type="inferred from homology"/>
<dbReference type="Pfam" id="PF13407">
    <property type="entry name" value="Peripla_BP_4"/>
    <property type="match status" value="1"/>
</dbReference>
<dbReference type="GO" id="GO:0030246">
    <property type="term" value="F:carbohydrate binding"/>
    <property type="evidence" value="ECO:0007669"/>
    <property type="project" value="UniProtKB-ARBA"/>
</dbReference>
<keyword evidence="3" id="KW-0732">Signal</keyword>